<proteinExistence type="predicted"/>
<dbReference type="InterPro" id="IPR038148">
    <property type="entry name" value="Tn1545/Tn916_Xis"/>
</dbReference>
<gene>
    <name evidence="1" type="ORF">H0486_04640</name>
</gene>
<dbReference type="Proteomes" id="UP000574276">
    <property type="component" value="Unassembled WGS sequence"/>
</dbReference>
<protein>
    <submittedName>
        <fullName evidence="1">Excisionase</fullName>
    </submittedName>
</protein>
<dbReference type="RefSeq" id="WP_228351889.1">
    <property type="nucleotide sequence ID" value="NZ_JACEGA010000001.1"/>
</dbReference>
<dbReference type="Gene3D" id="3.90.105.50">
    <property type="match status" value="1"/>
</dbReference>
<name>A0A839K0A4_9FIRM</name>
<dbReference type="Pfam" id="PF09035">
    <property type="entry name" value="Tn916-Xis"/>
    <property type="match status" value="1"/>
</dbReference>
<dbReference type="InterPro" id="IPR015122">
    <property type="entry name" value="Tn916-Xis"/>
</dbReference>
<evidence type="ECO:0000313" key="1">
    <source>
        <dbReference type="EMBL" id="MBB2182161.1"/>
    </source>
</evidence>
<reference evidence="1 2" key="1">
    <citation type="submission" date="2020-07" db="EMBL/GenBank/DDBJ databases">
        <title>Characterization and genome sequencing of isolate MD1, a novel member within the family Lachnospiraceae.</title>
        <authorList>
            <person name="Rettenmaier R."/>
            <person name="Di Bello L."/>
            <person name="Zinser C."/>
            <person name="Scheitz K."/>
            <person name="Liebl W."/>
            <person name="Zverlov V."/>
        </authorList>
    </citation>
    <scope>NUCLEOTIDE SEQUENCE [LARGE SCALE GENOMIC DNA]</scope>
    <source>
        <strain evidence="1 2">MD1</strain>
    </source>
</reference>
<dbReference type="EMBL" id="JACEGA010000001">
    <property type="protein sequence ID" value="MBB2182161.1"/>
    <property type="molecule type" value="Genomic_DNA"/>
</dbReference>
<organism evidence="1 2">
    <name type="scientific">Variimorphobacter saccharofermentans</name>
    <dbReference type="NCBI Taxonomy" id="2755051"/>
    <lineage>
        <taxon>Bacteria</taxon>
        <taxon>Bacillati</taxon>
        <taxon>Bacillota</taxon>
        <taxon>Clostridia</taxon>
        <taxon>Lachnospirales</taxon>
        <taxon>Lachnospiraceae</taxon>
        <taxon>Variimorphobacter</taxon>
    </lineage>
</organism>
<accession>A0A839K0A4</accession>
<keyword evidence="2" id="KW-1185">Reference proteome</keyword>
<sequence length="68" mass="8135">MNTTYNIPVWKKYTLSIEEAAAYFRIGEHKLRNLINENKNADYLLWNGNRVQIKRVKFEKYVDSLEAI</sequence>
<comment type="caution">
    <text evidence="1">The sequence shown here is derived from an EMBL/GenBank/DDBJ whole genome shotgun (WGS) entry which is preliminary data.</text>
</comment>
<evidence type="ECO:0000313" key="2">
    <source>
        <dbReference type="Proteomes" id="UP000574276"/>
    </source>
</evidence>
<dbReference type="AlphaFoldDB" id="A0A839K0A4"/>